<keyword evidence="13" id="KW-1185">Reference proteome</keyword>
<dbReference type="RefSeq" id="WP_208288608.1">
    <property type="nucleotide sequence ID" value="NZ_CP074404.1"/>
</dbReference>
<name>A0ABS3SDF5_9CELL</name>
<evidence type="ECO:0000256" key="8">
    <source>
        <dbReference type="ARBA" id="ARBA00023004"/>
    </source>
</evidence>
<dbReference type="InterPro" id="IPR052034">
    <property type="entry name" value="NasD-like"/>
</dbReference>
<dbReference type="PRINTS" id="PR00368">
    <property type="entry name" value="FADPNR"/>
</dbReference>
<dbReference type="InterPro" id="IPR023753">
    <property type="entry name" value="FAD/NAD-binding_dom"/>
</dbReference>
<evidence type="ECO:0000256" key="5">
    <source>
        <dbReference type="ARBA" id="ARBA00022617"/>
    </source>
</evidence>
<evidence type="ECO:0000313" key="13">
    <source>
        <dbReference type="Proteomes" id="UP000678317"/>
    </source>
</evidence>
<evidence type="ECO:0000259" key="11">
    <source>
        <dbReference type="Pfam" id="PF07992"/>
    </source>
</evidence>
<protein>
    <submittedName>
        <fullName evidence="12">NAD(P)/FAD-dependent oxidoreductase</fullName>
    </submittedName>
</protein>
<evidence type="ECO:0000256" key="9">
    <source>
        <dbReference type="ARBA" id="ARBA00023014"/>
    </source>
</evidence>
<comment type="cofactor">
    <cofactor evidence="1">
        <name>siroheme</name>
        <dbReference type="ChEBI" id="CHEBI:60052"/>
    </cofactor>
</comment>
<reference evidence="12 13" key="1">
    <citation type="submission" date="2021-03" db="EMBL/GenBank/DDBJ databases">
        <title>novel species in genus Cellulomonas.</title>
        <authorList>
            <person name="Zhang G."/>
        </authorList>
    </citation>
    <scope>NUCLEOTIDE SEQUENCE [LARGE SCALE GENOMIC DNA]</scope>
    <source>
        <strain evidence="13">zg-ZUI188</strain>
    </source>
</reference>
<feature type="domain" description="BFD-like [2Fe-2S]-binding" evidence="10">
    <location>
        <begin position="431"/>
        <end position="478"/>
    </location>
</feature>
<dbReference type="InterPro" id="IPR041854">
    <property type="entry name" value="BFD-like_2Fe2S-bd_dom_sf"/>
</dbReference>
<sequence>MSTQVRVVVVGHGMVGARFVDDLHQRDPDARFRTVVLGAEEYEPYNRVLLSEVVAGKLDVAAIALPRAAQRGVAEILPGTTAVTVDRCAGVVHDQAGERHPYDVLVLATGARARVPDLFGRRPGDDLPAGVHALRTLDDAREIVAATANARRAVVVGGGVLGLEVACGLAHRGLAVTVVHGGAHLMDRQLDGPAATVALARLTALGIGVRVGTRTEEAVVGGGRMTGVRLEGGEMLPADLLVLTAGTVPEVALAQRAGLDVARGIVVGPDLASPSDARVFAIGDCAEPPEGGSGLIAQGWDQARRLATLLTEPSAARDAVPLPTVGTDVVKVKGVGLDVVAMGECGSRSGSPGRRVRLSDPEGGRHIEVVVADGRVVGATCVGAGPVAADLVAAYTRGTPVPADPAQLLLRPVAGTAVPAVSPTMMPDRAVVCRCNGVTKGDIVGCWRHGARSVEDVAAATRATTGCGGCQDAVCGIVDWLRRADPDQTAPSPDTVHALTG</sequence>
<comment type="cofactor">
    <cofactor evidence="2">
        <name>[4Fe-4S] cluster</name>
        <dbReference type="ChEBI" id="CHEBI:49883"/>
    </cofactor>
</comment>
<keyword evidence="8" id="KW-0408">Iron</keyword>
<gene>
    <name evidence="12" type="ORF">J4035_03955</name>
</gene>
<keyword evidence="9" id="KW-0411">Iron-sulfur</keyword>
<dbReference type="Gene3D" id="1.10.10.1100">
    <property type="entry name" value="BFD-like [2Fe-2S]-binding domain"/>
    <property type="match status" value="1"/>
</dbReference>
<dbReference type="EMBL" id="JAGFBM010000001">
    <property type="protein sequence ID" value="MBO3083784.1"/>
    <property type="molecule type" value="Genomic_DNA"/>
</dbReference>
<comment type="pathway">
    <text evidence="3">Nitrogen metabolism; nitrate reduction (assimilation).</text>
</comment>
<dbReference type="Pfam" id="PF07992">
    <property type="entry name" value="Pyr_redox_2"/>
    <property type="match status" value="1"/>
</dbReference>
<evidence type="ECO:0000256" key="6">
    <source>
        <dbReference type="ARBA" id="ARBA00022723"/>
    </source>
</evidence>
<dbReference type="InterPro" id="IPR007419">
    <property type="entry name" value="BFD-like_2Fe2S-bd_dom"/>
</dbReference>
<evidence type="ECO:0000256" key="3">
    <source>
        <dbReference type="ARBA" id="ARBA00005096"/>
    </source>
</evidence>
<proteinExistence type="inferred from homology"/>
<keyword evidence="6" id="KW-0479">Metal-binding</keyword>
<evidence type="ECO:0000256" key="4">
    <source>
        <dbReference type="ARBA" id="ARBA00010429"/>
    </source>
</evidence>
<dbReference type="PANTHER" id="PTHR43809:SF1">
    <property type="entry name" value="NITRITE REDUCTASE (NADH) LARGE SUBUNIT"/>
    <property type="match status" value="1"/>
</dbReference>
<dbReference type="Proteomes" id="UP000678317">
    <property type="component" value="Unassembled WGS sequence"/>
</dbReference>
<evidence type="ECO:0000256" key="1">
    <source>
        <dbReference type="ARBA" id="ARBA00001929"/>
    </source>
</evidence>
<dbReference type="InterPro" id="IPR036188">
    <property type="entry name" value="FAD/NAD-bd_sf"/>
</dbReference>
<dbReference type="PANTHER" id="PTHR43809">
    <property type="entry name" value="NITRITE REDUCTASE (NADH) LARGE SUBUNIT"/>
    <property type="match status" value="1"/>
</dbReference>
<dbReference type="Pfam" id="PF04324">
    <property type="entry name" value="Fer2_BFD"/>
    <property type="match status" value="1"/>
</dbReference>
<evidence type="ECO:0000256" key="2">
    <source>
        <dbReference type="ARBA" id="ARBA00001966"/>
    </source>
</evidence>
<dbReference type="SUPFAM" id="SSF51905">
    <property type="entry name" value="FAD/NAD(P)-binding domain"/>
    <property type="match status" value="2"/>
</dbReference>
<keyword evidence="7" id="KW-0560">Oxidoreductase</keyword>
<comment type="similarity">
    <text evidence="4">Belongs to the nitrite and sulfite reductase 4Fe-4S domain family.</text>
</comment>
<organism evidence="12 13">
    <name type="scientific">Cellulomonas fengjieae</name>
    <dbReference type="NCBI Taxonomy" id="2819978"/>
    <lineage>
        <taxon>Bacteria</taxon>
        <taxon>Bacillati</taxon>
        <taxon>Actinomycetota</taxon>
        <taxon>Actinomycetes</taxon>
        <taxon>Micrococcales</taxon>
        <taxon>Cellulomonadaceae</taxon>
        <taxon>Cellulomonas</taxon>
    </lineage>
</organism>
<evidence type="ECO:0000313" key="12">
    <source>
        <dbReference type="EMBL" id="MBO3083784.1"/>
    </source>
</evidence>
<comment type="caution">
    <text evidence="12">The sequence shown here is derived from an EMBL/GenBank/DDBJ whole genome shotgun (WGS) entry which is preliminary data.</text>
</comment>
<evidence type="ECO:0000259" key="10">
    <source>
        <dbReference type="Pfam" id="PF04324"/>
    </source>
</evidence>
<feature type="domain" description="FAD/NAD(P)-binding" evidence="11">
    <location>
        <begin position="6"/>
        <end position="291"/>
    </location>
</feature>
<accession>A0ABS3SDF5</accession>
<keyword evidence="5" id="KW-0349">Heme</keyword>
<dbReference type="Gene3D" id="3.50.50.60">
    <property type="entry name" value="FAD/NAD(P)-binding domain"/>
    <property type="match status" value="2"/>
</dbReference>
<evidence type="ECO:0000256" key="7">
    <source>
        <dbReference type="ARBA" id="ARBA00023002"/>
    </source>
</evidence>